<evidence type="ECO:0000256" key="2">
    <source>
        <dbReference type="ARBA" id="ARBA00022727"/>
    </source>
</evidence>
<keyword evidence="6" id="KW-0067">ATP-binding</keyword>
<evidence type="ECO:0000313" key="8">
    <source>
        <dbReference type="Proteomes" id="UP000176187"/>
    </source>
</evidence>
<evidence type="ECO:0000256" key="4">
    <source>
        <dbReference type="ARBA" id="ARBA00022777"/>
    </source>
</evidence>
<keyword evidence="1 5" id="KW-0808">Transferase</keyword>
<gene>
    <name evidence="7" type="ORF">A3A05_01355</name>
</gene>
<name>A0A1F6WXK5_9BACT</name>
<dbReference type="PRINTS" id="PR00094">
    <property type="entry name" value="ADENYLTKNASE"/>
</dbReference>
<comment type="similarity">
    <text evidence="5">Belongs to the adenylate kinase family.</text>
</comment>
<evidence type="ECO:0000256" key="3">
    <source>
        <dbReference type="ARBA" id="ARBA00022741"/>
    </source>
</evidence>
<dbReference type="InterPro" id="IPR027417">
    <property type="entry name" value="P-loop_NTPase"/>
</dbReference>
<evidence type="ECO:0000256" key="1">
    <source>
        <dbReference type="ARBA" id="ARBA00022679"/>
    </source>
</evidence>
<dbReference type="GO" id="GO:0005524">
    <property type="term" value="F:ATP binding"/>
    <property type="evidence" value="ECO:0007669"/>
    <property type="project" value="UniProtKB-KW"/>
</dbReference>
<accession>A0A1F6WXK5</accession>
<dbReference type="Pfam" id="PF00406">
    <property type="entry name" value="ADK"/>
    <property type="match status" value="1"/>
</dbReference>
<dbReference type="AlphaFoldDB" id="A0A1F6WXK5"/>
<comment type="catalytic activity">
    <reaction evidence="6">
        <text>AMP + ATP = 2 ADP</text>
        <dbReference type="Rhea" id="RHEA:12973"/>
        <dbReference type="ChEBI" id="CHEBI:30616"/>
        <dbReference type="ChEBI" id="CHEBI:456215"/>
        <dbReference type="ChEBI" id="CHEBI:456216"/>
        <dbReference type="EC" id="2.7.4.3"/>
    </reaction>
</comment>
<comment type="subunit">
    <text evidence="6">Monomer.</text>
</comment>
<dbReference type="EMBL" id="MFUY01000002">
    <property type="protein sequence ID" value="OGI86602.1"/>
    <property type="molecule type" value="Genomic_DNA"/>
</dbReference>
<dbReference type="Proteomes" id="UP000176187">
    <property type="component" value="Unassembled WGS sequence"/>
</dbReference>
<comment type="subcellular location">
    <subcellularLocation>
        <location evidence="6">Cytoplasm</location>
    </subcellularLocation>
</comment>
<keyword evidence="4 5" id="KW-0418">Kinase</keyword>
<dbReference type="SUPFAM" id="SSF52540">
    <property type="entry name" value="P-loop containing nucleoside triphosphate hydrolases"/>
    <property type="match status" value="1"/>
</dbReference>
<dbReference type="PANTHER" id="PTHR23359">
    <property type="entry name" value="NUCLEOTIDE KINASE"/>
    <property type="match status" value="1"/>
</dbReference>
<evidence type="ECO:0000256" key="6">
    <source>
        <dbReference type="RuleBase" id="RU003331"/>
    </source>
</evidence>
<dbReference type="Gene3D" id="3.40.50.300">
    <property type="entry name" value="P-loop containing nucleotide triphosphate hydrolases"/>
    <property type="match status" value="1"/>
</dbReference>
<comment type="caution">
    <text evidence="7">The sequence shown here is derived from an EMBL/GenBank/DDBJ whole genome shotgun (WGS) entry which is preliminary data.</text>
</comment>
<proteinExistence type="inferred from homology"/>
<dbReference type="GO" id="GO:0005737">
    <property type="term" value="C:cytoplasm"/>
    <property type="evidence" value="ECO:0007669"/>
    <property type="project" value="UniProtKB-SubCell"/>
</dbReference>
<protein>
    <recommendedName>
        <fullName evidence="6">Adenylate kinase</fullName>
        <ecNumber evidence="6">2.7.4.3</ecNumber>
    </recommendedName>
</protein>
<dbReference type="GO" id="GO:0004017">
    <property type="term" value="F:AMP kinase activity"/>
    <property type="evidence" value="ECO:0007669"/>
    <property type="project" value="UniProtKB-EC"/>
</dbReference>
<keyword evidence="3 6" id="KW-0547">Nucleotide-binding</keyword>
<dbReference type="STRING" id="1801774.A3A05_01355"/>
<dbReference type="EC" id="2.7.4.3" evidence="6"/>
<sequence>MFRYMPNENSQTFVFFGIVGSGKGTQVKLLMDFLKTRDGREIVYAYPGNEYRKLIESGSYTGSLVKGPVSRGELLPGFLTDAIVTNILILSLTPEKHLIADGYPRAVAQSMSFEKMMEFYKRKDIKIIYIEVKKEEGIKRNLLRGRHDDTGEGLAKRFDEYVNNVVPAMNYFKDKENYKIYPINGEQSVENVHKDIIEALGF</sequence>
<keyword evidence="2" id="KW-0545">Nucleotide biosynthesis</keyword>
<organism evidence="7 8">
    <name type="scientific">Candidatus Nomurabacteria bacterium RIFCSPLOWO2_01_FULL_41_12</name>
    <dbReference type="NCBI Taxonomy" id="1801774"/>
    <lineage>
        <taxon>Bacteria</taxon>
        <taxon>Candidatus Nomuraibacteriota</taxon>
    </lineage>
</organism>
<dbReference type="InterPro" id="IPR000850">
    <property type="entry name" value="Adenylat/UMP-CMP_kin"/>
</dbReference>
<evidence type="ECO:0000256" key="5">
    <source>
        <dbReference type="RuleBase" id="RU003330"/>
    </source>
</evidence>
<evidence type="ECO:0000313" key="7">
    <source>
        <dbReference type="EMBL" id="OGI86602.1"/>
    </source>
</evidence>
<reference evidence="7 8" key="1">
    <citation type="journal article" date="2016" name="Nat. Commun.">
        <title>Thousands of microbial genomes shed light on interconnected biogeochemical processes in an aquifer system.</title>
        <authorList>
            <person name="Anantharaman K."/>
            <person name="Brown C.T."/>
            <person name="Hug L.A."/>
            <person name="Sharon I."/>
            <person name="Castelle C.J."/>
            <person name="Probst A.J."/>
            <person name="Thomas B.C."/>
            <person name="Singh A."/>
            <person name="Wilkins M.J."/>
            <person name="Karaoz U."/>
            <person name="Brodie E.L."/>
            <person name="Williams K.H."/>
            <person name="Hubbard S.S."/>
            <person name="Banfield J.F."/>
        </authorList>
    </citation>
    <scope>NUCLEOTIDE SEQUENCE [LARGE SCALE GENOMIC DNA]</scope>
</reference>